<protein>
    <recommendedName>
        <fullName evidence="7">Small-subunit processome Utp12 domain-containing protein</fullName>
    </recommendedName>
</protein>
<feature type="repeat" description="WD" evidence="4">
    <location>
        <begin position="108"/>
        <end position="151"/>
    </location>
</feature>
<dbReference type="InterPro" id="IPR001680">
    <property type="entry name" value="WD40_rpt"/>
</dbReference>
<dbReference type="AlphaFoldDB" id="A0A182QFU3"/>
<dbReference type="GO" id="GO:0005730">
    <property type="term" value="C:nucleolus"/>
    <property type="evidence" value="ECO:0007669"/>
    <property type="project" value="TreeGrafter"/>
</dbReference>
<keyword evidence="2" id="KW-0539">Nucleus</keyword>
<feature type="coiled-coil region" evidence="5">
    <location>
        <begin position="521"/>
        <end position="548"/>
    </location>
</feature>
<evidence type="ECO:0000256" key="1">
    <source>
        <dbReference type="ARBA" id="ARBA00004123"/>
    </source>
</evidence>
<feature type="domain" description="Small-subunit processome Utp12" evidence="7">
    <location>
        <begin position="429"/>
        <end position="532"/>
    </location>
</feature>
<dbReference type="Gene3D" id="2.130.10.10">
    <property type="entry name" value="YVTN repeat-like/Quinoprotein amine dehydrogenase"/>
    <property type="match status" value="2"/>
</dbReference>
<dbReference type="EnsemblMetazoa" id="AFAF009331-RA">
    <property type="protein sequence ID" value="AFAF009331-PA"/>
    <property type="gene ID" value="AFAF009331"/>
</dbReference>
<evidence type="ECO:0000259" key="7">
    <source>
        <dbReference type="Pfam" id="PF04003"/>
    </source>
</evidence>
<name>A0A182QFU3_9DIPT</name>
<keyword evidence="5" id="KW-0175">Coiled coil</keyword>
<comment type="subcellular location">
    <subcellularLocation>
        <location evidence="1">Nucleus</location>
    </subcellularLocation>
</comment>
<dbReference type="InterPro" id="IPR007148">
    <property type="entry name" value="SSU_processome_Utp12"/>
</dbReference>
<dbReference type="GO" id="GO:0000462">
    <property type="term" value="P:maturation of SSU-rRNA from tricistronic rRNA transcript (SSU-rRNA, 5.8S rRNA, LSU-rRNA)"/>
    <property type="evidence" value="ECO:0007669"/>
    <property type="project" value="TreeGrafter"/>
</dbReference>
<dbReference type="STRING" id="69004.A0A182QFU3"/>
<accession>A0A182QFU3</accession>
<evidence type="ECO:0000313" key="9">
    <source>
        <dbReference type="Proteomes" id="UP000075886"/>
    </source>
</evidence>
<evidence type="ECO:0000256" key="6">
    <source>
        <dbReference type="SAM" id="MobiDB-lite"/>
    </source>
</evidence>
<feature type="region of interest" description="Disordered" evidence="6">
    <location>
        <begin position="559"/>
        <end position="632"/>
    </location>
</feature>
<dbReference type="PROSITE" id="PS50082">
    <property type="entry name" value="WD_REPEATS_2"/>
    <property type="match status" value="1"/>
</dbReference>
<evidence type="ECO:0000313" key="8">
    <source>
        <dbReference type="EnsemblMetazoa" id="AFAF009331-PA"/>
    </source>
</evidence>
<dbReference type="InterPro" id="IPR052414">
    <property type="entry name" value="U3_snoRNA-assoc_WDR"/>
</dbReference>
<organism evidence="8 9">
    <name type="scientific">Anopheles farauti</name>
    <dbReference type="NCBI Taxonomy" id="69004"/>
    <lineage>
        <taxon>Eukaryota</taxon>
        <taxon>Metazoa</taxon>
        <taxon>Ecdysozoa</taxon>
        <taxon>Arthropoda</taxon>
        <taxon>Hexapoda</taxon>
        <taxon>Insecta</taxon>
        <taxon>Pterygota</taxon>
        <taxon>Neoptera</taxon>
        <taxon>Endopterygota</taxon>
        <taxon>Diptera</taxon>
        <taxon>Nematocera</taxon>
        <taxon>Culicoidea</taxon>
        <taxon>Culicidae</taxon>
        <taxon>Anophelinae</taxon>
        <taxon>Anopheles</taxon>
    </lineage>
</organism>
<comment type="similarity">
    <text evidence="3">Belongs to the UTP5 family.</text>
</comment>
<dbReference type="PANTHER" id="PTHR44267:SF1">
    <property type="entry name" value="WD REPEAT-CONTAINING PROTEIN 43"/>
    <property type="match status" value="1"/>
</dbReference>
<keyword evidence="4" id="KW-0853">WD repeat</keyword>
<dbReference type="InterPro" id="IPR016024">
    <property type="entry name" value="ARM-type_fold"/>
</dbReference>
<dbReference type="PANTHER" id="PTHR44267">
    <property type="entry name" value="WD REPEAT-CONTAINING PROTEIN 43"/>
    <property type="match status" value="1"/>
</dbReference>
<dbReference type="SUPFAM" id="SSF50978">
    <property type="entry name" value="WD40 repeat-like"/>
    <property type="match status" value="1"/>
</dbReference>
<dbReference type="SMART" id="SM00320">
    <property type="entry name" value="WD40"/>
    <property type="match status" value="2"/>
</dbReference>
<dbReference type="Pfam" id="PF04003">
    <property type="entry name" value="Utp12"/>
    <property type="match status" value="1"/>
</dbReference>
<evidence type="ECO:0000256" key="3">
    <source>
        <dbReference type="ARBA" id="ARBA00038335"/>
    </source>
</evidence>
<keyword evidence="9" id="KW-1185">Reference proteome</keyword>
<sequence>MKTYSKYQFSPCGKYFAYITLQGKFVVHDVELGTVLQVYTPNMHLNVPCTAFTWIQIGDVAAKPKKQSKKSRPSLPTALQQMVVFGTSKGGLALYSLATGTIDRVFQEQGHSSSVTSVCYDAAHDPDTIYSAGNDGKVIEWSISRCKRQKVHPIGVDRLFSVLAHSGTILAGMKQIKVWDRASETLTRTLTGHSTYVVLLQLVVIDADTVYVASGAQPDRNVLLWSLNNEESTSPVASFALDDSPDYLSVKVVENKLHLVAVSHTGIAHYFIRDTGKLSMKKPYRASHTFEVAIDTVSTKKQAVDRLPVVAATVQYSPNEDQLLMVYGSEQCLRFEHVTIEVEQKLNVIIREPVKMLDAKAKDGELKAKTPVVDDANVEYLNPASSNKRAIGTETQVPMEVRLENLSTPKPHLKNMIHLLIQGLHSRDPILLRNVFTVDDADKIRQTLSRLPPQYVSPLLNELSHMMQMKTMHVKIAVCWLKQLISLHASQLMALGSSNLLANFTTCLGIIEFRVEHLNSLSKLRGRLELLIDQIDRSKNEAANLDDRTSGSVLVYQEGDDSDVDSMLEKDDTDQPGSSNEEMSDEDDEEADDDGDENDGAYENGTGSAAGHRQNGYRRKDSDGGESMEVSD</sequence>
<reference evidence="8" key="2">
    <citation type="submission" date="2020-05" db="UniProtKB">
        <authorList>
            <consortium name="EnsemblMetazoa"/>
        </authorList>
    </citation>
    <scope>IDENTIFICATION</scope>
    <source>
        <strain evidence="8">FAR1</strain>
    </source>
</reference>
<evidence type="ECO:0000256" key="5">
    <source>
        <dbReference type="SAM" id="Coils"/>
    </source>
</evidence>
<reference evidence="9" key="1">
    <citation type="submission" date="2014-01" db="EMBL/GenBank/DDBJ databases">
        <title>The Genome Sequence of Anopheles farauti FAR1 (V2).</title>
        <authorList>
            <consortium name="The Broad Institute Genomics Platform"/>
            <person name="Neafsey D.E."/>
            <person name="Besansky N."/>
            <person name="Howell P."/>
            <person name="Walton C."/>
            <person name="Young S.K."/>
            <person name="Zeng Q."/>
            <person name="Gargeya S."/>
            <person name="Fitzgerald M."/>
            <person name="Haas B."/>
            <person name="Abouelleil A."/>
            <person name="Allen A.W."/>
            <person name="Alvarado L."/>
            <person name="Arachchi H.M."/>
            <person name="Berlin A.M."/>
            <person name="Chapman S.B."/>
            <person name="Gainer-Dewar J."/>
            <person name="Goldberg J."/>
            <person name="Griggs A."/>
            <person name="Gujja S."/>
            <person name="Hansen M."/>
            <person name="Howarth C."/>
            <person name="Imamovic A."/>
            <person name="Ireland A."/>
            <person name="Larimer J."/>
            <person name="McCowan C."/>
            <person name="Murphy C."/>
            <person name="Pearson M."/>
            <person name="Poon T.W."/>
            <person name="Priest M."/>
            <person name="Roberts A."/>
            <person name="Saif S."/>
            <person name="Shea T."/>
            <person name="Sisk P."/>
            <person name="Sykes S."/>
            <person name="Wortman J."/>
            <person name="Nusbaum C."/>
            <person name="Birren B."/>
        </authorList>
    </citation>
    <scope>NUCLEOTIDE SEQUENCE [LARGE SCALE GENOMIC DNA]</scope>
    <source>
        <strain evidence="9">FAR1</strain>
    </source>
</reference>
<dbReference type="VEuPathDB" id="VectorBase:AFAF009331"/>
<dbReference type="Proteomes" id="UP000075886">
    <property type="component" value="Unassembled WGS sequence"/>
</dbReference>
<feature type="compositionally biased region" description="Acidic residues" evidence="6">
    <location>
        <begin position="559"/>
        <end position="574"/>
    </location>
</feature>
<evidence type="ECO:0000256" key="4">
    <source>
        <dbReference type="PROSITE-ProRule" id="PRU00221"/>
    </source>
</evidence>
<dbReference type="EMBL" id="AXCN02001819">
    <property type="status" value="NOT_ANNOTATED_CDS"/>
    <property type="molecule type" value="Genomic_DNA"/>
</dbReference>
<proteinExistence type="inferred from homology"/>
<dbReference type="InterPro" id="IPR015943">
    <property type="entry name" value="WD40/YVTN_repeat-like_dom_sf"/>
</dbReference>
<feature type="compositionally biased region" description="Acidic residues" evidence="6">
    <location>
        <begin position="582"/>
        <end position="600"/>
    </location>
</feature>
<dbReference type="InterPro" id="IPR036322">
    <property type="entry name" value="WD40_repeat_dom_sf"/>
</dbReference>
<dbReference type="SUPFAM" id="SSF48371">
    <property type="entry name" value="ARM repeat"/>
    <property type="match status" value="1"/>
</dbReference>
<evidence type="ECO:0000256" key="2">
    <source>
        <dbReference type="ARBA" id="ARBA00023242"/>
    </source>
</evidence>